<sequence length="11" mass="1276">HVIHVFPEIGK</sequence>
<feature type="non-terminal residue" evidence="1">
    <location>
        <position position="1"/>
    </location>
</feature>
<proteinExistence type="predicted"/>
<gene>
    <name evidence="1" type="ORF">AALP_AAs60791U000100</name>
</gene>
<name>A0A087G3B4_ARAAL</name>
<organism evidence="1 2">
    <name type="scientific">Arabis alpina</name>
    <name type="common">Alpine rock-cress</name>
    <dbReference type="NCBI Taxonomy" id="50452"/>
    <lineage>
        <taxon>Eukaryota</taxon>
        <taxon>Viridiplantae</taxon>
        <taxon>Streptophyta</taxon>
        <taxon>Embryophyta</taxon>
        <taxon>Tracheophyta</taxon>
        <taxon>Spermatophyta</taxon>
        <taxon>Magnoliopsida</taxon>
        <taxon>eudicotyledons</taxon>
        <taxon>Gunneridae</taxon>
        <taxon>Pentapetalae</taxon>
        <taxon>rosids</taxon>
        <taxon>malvids</taxon>
        <taxon>Brassicales</taxon>
        <taxon>Brassicaceae</taxon>
        <taxon>Arabideae</taxon>
        <taxon>Arabis</taxon>
    </lineage>
</organism>
<reference evidence="2" key="1">
    <citation type="journal article" date="2015" name="Nat. Plants">
        <title>Genome expansion of Arabis alpina linked with retrotransposition and reduced symmetric DNA methylation.</title>
        <authorList>
            <person name="Willing E.M."/>
            <person name="Rawat V."/>
            <person name="Mandakova T."/>
            <person name="Maumus F."/>
            <person name="James G.V."/>
            <person name="Nordstroem K.J."/>
            <person name="Becker C."/>
            <person name="Warthmann N."/>
            <person name="Chica C."/>
            <person name="Szarzynska B."/>
            <person name="Zytnicki M."/>
            <person name="Albani M.C."/>
            <person name="Kiefer C."/>
            <person name="Bergonzi S."/>
            <person name="Castaings L."/>
            <person name="Mateos J.L."/>
            <person name="Berns M.C."/>
            <person name="Bujdoso N."/>
            <person name="Piofczyk T."/>
            <person name="de Lorenzo L."/>
            <person name="Barrero-Sicilia C."/>
            <person name="Mateos I."/>
            <person name="Piednoel M."/>
            <person name="Hagmann J."/>
            <person name="Chen-Min-Tao R."/>
            <person name="Iglesias-Fernandez R."/>
            <person name="Schuster S.C."/>
            <person name="Alonso-Blanco C."/>
            <person name="Roudier F."/>
            <person name="Carbonero P."/>
            <person name="Paz-Ares J."/>
            <person name="Davis S.J."/>
            <person name="Pecinka A."/>
            <person name="Quesneville H."/>
            <person name="Colot V."/>
            <person name="Lysak M.A."/>
            <person name="Weigel D."/>
            <person name="Coupland G."/>
            <person name="Schneeberger K."/>
        </authorList>
    </citation>
    <scope>NUCLEOTIDE SEQUENCE [LARGE SCALE GENOMIC DNA]</scope>
    <source>
        <strain evidence="2">cv. Pajares</strain>
    </source>
</reference>
<accession>A0A087G3B4</accession>
<evidence type="ECO:0000313" key="2">
    <source>
        <dbReference type="Proteomes" id="UP000029120"/>
    </source>
</evidence>
<evidence type="ECO:0000313" key="1">
    <source>
        <dbReference type="EMBL" id="KFK24366.1"/>
    </source>
</evidence>
<dbReference type="OMA" id="WITSVSK"/>
<protein>
    <submittedName>
        <fullName evidence="1">Uncharacterized protein</fullName>
    </submittedName>
</protein>
<dbReference type="Proteomes" id="UP000029120">
    <property type="component" value="Unassembled WGS sequence"/>
</dbReference>
<keyword evidence="2" id="KW-1185">Reference proteome</keyword>
<dbReference type="EMBL" id="KL969315">
    <property type="protein sequence ID" value="KFK24366.1"/>
    <property type="molecule type" value="Genomic_DNA"/>
</dbReference>